<gene>
    <name evidence="1" type="ORF">MSAN_00455600</name>
</gene>
<accession>A0A8H6ZHI1</accession>
<keyword evidence="2" id="KW-1185">Reference proteome</keyword>
<dbReference type="SUPFAM" id="SSF52540">
    <property type="entry name" value="P-loop containing nucleoside triphosphate hydrolases"/>
    <property type="match status" value="1"/>
</dbReference>
<dbReference type="InterPro" id="IPR036537">
    <property type="entry name" value="Adaptor_Cbl_N_dom_sf"/>
</dbReference>
<dbReference type="Proteomes" id="UP000623467">
    <property type="component" value="Unassembled WGS sequence"/>
</dbReference>
<reference evidence="1" key="1">
    <citation type="submission" date="2020-05" db="EMBL/GenBank/DDBJ databases">
        <title>Mycena genomes resolve the evolution of fungal bioluminescence.</title>
        <authorList>
            <person name="Tsai I.J."/>
        </authorList>
    </citation>
    <scope>NUCLEOTIDE SEQUENCE</scope>
    <source>
        <strain evidence="1">160909Yilan</strain>
    </source>
</reference>
<sequence>MPPPSLSKAKAKKIDNWLGPLLLAARTVSTAAESFPYLKGVVSTVVILLETVETVKKNREALKELCGNVMEIITIVREQISLHGDTAALRFKGLCGDLEQCLHGVLSAIKELERQPEGLRGRFKELIRGSKTAEEILTYEKQIRELRSNFVLIATMDTNFQVHKVLTVISPVEPPPQITQGVNTCPPPSKIFHGRKKILDQMHTYFLKTGAKQRIFLLHGLGGAGKTQIGLKFIQNSALHYSDMFHIDMSTVETIKTGLKNIALKKDSQDALRWLSNESKDWLLFFDNADDPQIDLNNYFPKCNHGSILITSRNPGLCVHADAHSLVSDLEETEAVELLLKSAAQEMTPKNKEISAEIVKVGPQTVVWILAEHCL</sequence>
<dbReference type="Gene3D" id="3.40.50.300">
    <property type="entry name" value="P-loop containing nucleotide triphosphate hydrolases"/>
    <property type="match status" value="1"/>
</dbReference>
<dbReference type="GO" id="GO:0007166">
    <property type="term" value="P:cell surface receptor signaling pathway"/>
    <property type="evidence" value="ECO:0007669"/>
    <property type="project" value="InterPro"/>
</dbReference>
<dbReference type="PANTHER" id="PTHR35205">
    <property type="entry name" value="NB-ARC AND TPR DOMAIN PROTEIN"/>
    <property type="match status" value="1"/>
</dbReference>
<dbReference type="EMBL" id="JACAZH010000002">
    <property type="protein sequence ID" value="KAF7375665.1"/>
    <property type="molecule type" value="Genomic_DNA"/>
</dbReference>
<dbReference type="PANTHER" id="PTHR35205:SF1">
    <property type="entry name" value="ZU5 DOMAIN-CONTAINING PROTEIN"/>
    <property type="match status" value="1"/>
</dbReference>
<comment type="caution">
    <text evidence="1">The sequence shown here is derived from an EMBL/GenBank/DDBJ whole genome shotgun (WGS) entry which is preliminary data.</text>
</comment>
<organism evidence="1 2">
    <name type="scientific">Mycena sanguinolenta</name>
    <dbReference type="NCBI Taxonomy" id="230812"/>
    <lineage>
        <taxon>Eukaryota</taxon>
        <taxon>Fungi</taxon>
        <taxon>Dikarya</taxon>
        <taxon>Basidiomycota</taxon>
        <taxon>Agaricomycotina</taxon>
        <taxon>Agaricomycetes</taxon>
        <taxon>Agaricomycetidae</taxon>
        <taxon>Agaricales</taxon>
        <taxon>Marasmiineae</taxon>
        <taxon>Mycenaceae</taxon>
        <taxon>Mycena</taxon>
    </lineage>
</organism>
<dbReference type="InterPro" id="IPR027417">
    <property type="entry name" value="P-loop_NTPase"/>
</dbReference>
<dbReference type="AlphaFoldDB" id="A0A8H6ZHI1"/>
<evidence type="ECO:0000313" key="1">
    <source>
        <dbReference type="EMBL" id="KAF7375665.1"/>
    </source>
</evidence>
<dbReference type="InterPro" id="IPR059179">
    <property type="entry name" value="MLKL-like_MCAfunc"/>
</dbReference>
<evidence type="ECO:0000313" key="2">
    <source>
        <dbReference type="Proteomes" id="UP000623467"/>
    </source>
</evidence>
<name>A0A8H6ZHI1_9AGAR</name>
<protein>
    <submittedName>
        <fullName evidence="1">FabD/lysophospholipase-like protein</fullName>
    </submittedName>
</protein>
<proteinExistence type="predicted"/>
<dbReference type="OrthoDB" id="2941463at2759"/>
<dbReference type="Gene3D" id="1.20.930.20">
    <property type="entry name" value="Adaptor protein Cbl, N-terminal domain"/>
    <property type="match status" value="1"/>
</dbReference>
<dbReference type="CDD" id="cd21037">
    <property type="entry name" value="MLKL_NTD"/>
    <property type="match status" value="1"/>
</dbReference>